<dbReference type="RefSeq" id="XP_002484356.1">
    <property type="nucleotide sequence ID" value="XM_002484311.1"/>
</dbReference>
<dbReference type="InParanoid" id="B8MHE3"/>
<dbReference type="InterPro" id="IPR051061">
    <property type="entry name" value="Zinc_finger_trans_reg"/>
</dbReference>
<evidence type="ECO:0000259" key="2">
    <source>
        <dbReference type="PROSITE" id="PS50157"/>
    </source>
</evidence>
<dbReference type="AlphaFoldDB" id="B8MHE3"/>
<dbReference type="PANTHER" id="PTHR46179:SF19">
    <property type="entry name" value="C2H2 FINGER DOMAIN TRANSCRIPTION FACTOR (EUROFUNG)-RELATED"/>
    <property type="match status" value="1"/>
</dbReference>
<dbReference type="EMBL" id="EQ962656">
    <property type="protein sequence ID" value="EED17122.1"/>
    <property type="molecule type" value="Genomic_DNA"/>
</dbReference>
<protein>
    <submittedName>
        <fullName evidence="3">C2H2 transcription factor, putative</fullName>
    </submittedName>
</protein>
<dbReference type="GO" id="GO:0005634">
    <property type="term" value="C:nucleus"/>
    <property type="evidence" value="ECO:0007669"/>
    <property type="project" value="TreeGrafter"/>
</dbReference>
<dbReference type="VEuPathDB" id="FungiDB:TSTA_021790"/>
<dbReference type="Gene3D" id="3.30.160.60">
    <property type="entry name" value="Classic Zinc Finger"/>
    <property type="match status" value="1"/>
</dbReference>
<dbReference type="eggNOG" id="ENOG502STQI">
    <property type="taxonomic scope" value="Eukaryota"/>
</dbReference>
<dbReference type="HOGENOM" id="CLU_067130_1_0_1"/>
<dbReference type="PANTHER" id="PTHR46179">
    <property type="entry name" value="ZINC FINGER PROTEIN"/>
    <property type="match status" value="1"/>
</dbReference>
<dbReference type="PhylomeDB" id="B8MHE3"/>
<dbReference type="SUPFAM" id="SSF57667">
    <property type="entry name" value="beta-beta-alpha zinc fingers"/>
    <property type="match status" value="1"/>
</dbReference>
<feature type="domain" description="C2H2-type" evidence="2">
    <location>
        <begin position="219"/>
        <end position="249"/>
    </location>
</feature>
<evidence type="ECO:0000313" key="4">
    <source>
        <dbReference type="Proteomes" id="UP000001745"/>
    </source>
</evidence>
<dbReference type="GO" id="GO:0008270">
    <property type="term" value="F:zinc ion binding"/>
    <property type="evidence" value="ECO:0007669"/>
    <property type="project" value="UniProtKB-KW"/>
</dbReference>
<evidence type="ECO:0000256" key="1">
    <source>
        <dbReference type="PROSITE-ProRule" id="PRU00042"/>
    </source>
</evidence>
<accession>B8MHE3</accession>
<dbReference type="GeneID" id="8098445"/>
<keyword evidence="1" id="KW-0862">Zinc</keyword>
<dbReference type="STRING" id="441959.B8MHE3"/>
<reference evidence="4" key="1">
    <citation type="journal article" date="2015" name="Genome Announc.">
        <title>Genome sequence of the AIDS-associated pathogen Penicillium marneffei (ATCC18224) and its near taxonomic relative Talaromyces stipitatus (ATCC10500).</title>
        <authorList>
            <person name="Nierman W.C."/>
            <person name="Fedorova-Abrams N.D."/>
            <person name="Andrianopoulos A."/>
        </authorList>
    </citation>
    <scope>NUCLEOTIDE SEQUENCE [LARGE SCALE GENOMIC DNA]</scope>
    <source>
        <strain evidence="4">ATCC 10500 / CBS 375.48 / QM 6759 / NRRL 1006</strain>
    </source>
</reference>
<dbReference type="InterPro" id="IPR036236">
    <property type="entry name" value="Znf_C2H2_sf"/>
</dbReference>
<sequence>MASPGGGARIMKESKKLDEEELAQYYSNMTYPMGSSPMMSQYPTAMPGSTGYAPTGSLTSYGYQTAQYQNPYTMSPDSAAPMQDYQQLMTSPPPSYPGYMSETTYQSSLDYPRAQGDVLNHPDNYRLMNYTLNRPTSPTETNDLQEYGIQDPSSGTWRCRHPGCTSKAVFTRACDLRKHFNRHMKYLFCRYEGCPQATEGGFSSKKDRDRHEAKHNPQIPCEREDCDRVFSRMDNMKDHVRRIHGKRSR</sequence>
<dbReference type="OrthoDB" id="654211at2759"/>
<proteinExistence type="predicted"/>
<dbReference type="SMART" id="SM00355">
    <property type="entry name" value="ZnF_C2H2"/>
    <property type="match status" value="3"/>
</dbReference>
<dbReference type="PROSITE" id="PS50157">
    <property type="entry name" value="ZINC_FINGER_C2H2_2"/>
    <property type="match status" value="1"/>
</dbReference>
<name>B8MHE3_TALSN</name>
<dbReference type="PROSITE" id="PS00028">
    <property type="entry name" value="ZINC_FINGER_C2H2_1"/>
    <property type="match status" value="1"/>
</dbReference>
<dbReference type="GO" id="GO:0006357">
    <property type="term" value="P:regulation of transcription by RNA polymerase II"/>
    <property type="evidence" value="ECO:0007669"/>
    <property type="project" value="TreeGrafter"/>
</dbReference>
<evidence type="ECO:0000313" key="3">
    <source>
        <dbReference type="EMBL" id="EED17122.1"/>
    </source>
</evidence>
<dbReference type="Proteomes" id="UP000001745">
    <property type="component" value="Unassembled WGS sequence"/>
</dbReference>
<keyword evidence="1" id="KW-0863">Zinc-finger</keyword>
<gene>
    <name evidence="3" type="ORF">TSTA_021790</name>
</gene>
<dbReference type="InterPro" id="IPR013087">
    <property type="entry name" value="Znf_C2H2_type"/>
</dbReference>
<keyword evidence="1" id="KW-0479">Metal-binding</keyword>
<keyword evidence="4" id="KW-1185">Reference proteome</keyword>
<organism evidence="3 4">
    <name type="scientific">Talaromyces stipitatus (strain ATCC 10500 / CBS 375.48 / QM 6759 / NRRL 1006)</name>
    <name type="common">Penicillium stipitatum</name>
    <dbReference type="NCBI Taxonomy" id="441959"/>
    <lineage>
        <taxon>Eukaryota</taxon>
        <taxon>Fungi</taxon>
        <taxon>Dikarya</taxon>
        <taxon>Ascomycota</taxon>
        <taxon>Pezizomycotina</taxon>
        <taxon>Eurotiomycetes</taxon>
        <taxon>Eurotiomycetidae</taxon>
        <taxon>Eurotiales</taxon>
        <taxon>Trichocomaceae</taxon>
        <taxon>Talaromyces</taxon>
        <taxon>Talaromyces sect. Talaromyces</taxon>
    </lineage>
</organism>